<dbReference type="EMBL" id="JAFKCZ010000004">
    <property type="protein sequence ID" value="MBN7795916.1"/>
    <property type="molecule type" value="Genomic_DNA"/>
</dbReference>
<evidence type="ECO:0000313" key="3">
    <source>
        <dbReference type="Proteomes" id="UP000664303"/>
    </source>
</evidence>
<evidence type="ECO:0000313" key="2">
    <source>
        <dbReference type="EMBL" id="MBN7795916.1"/>
    </source>
</evidence>
<organism evidence="2 3">
    <name type="scientific">Parahaliea mediterranea</name>
    <dbReference type="NCBI Taxonomy" id="651086"/>
    <lineage>
        <taxon>Bacteria</taxon>
        <taxon>Pseudomonadati</taxon>
        <taxon>Pseudomonadota</taxon>
        <taxon>Gammaproteobacteria</taxon>
        <taxon>Cellvibrionales</taxon>
        <taxon>Halieaceae</taxon>
        <taxon>Parahaliea</taxon>
    </lineage>
</organism>
<sequence length="110" mass="11900">MNKLASITIGLAVAATSLNAAADRNDRAHLAMCNDNIRQALGEDTHTRLYGIQHRRDGDRLRLKALPAEGDSQVLNCWVDEQGGVTLQTKDGVALRTPAYDGGERVSLSE</sequence>
<dbReference type="AlphaFoldDB" id="A0A939IJ55"/>
<dbReference type="RefSeq" id="WP_206559372.1">
    <property type="nucleotide sequence ID" value="NZ_JAFKCZ010000004.1"/>
</dbReference>
<keyword evidence="1" id="KW-0732">Signal</keyword>
<protein>
    <recommendedName>
        <fullName evidence="4">DUF3718 domain-containing protein</fullName>
    </recommendedName>
</protein>
<evidence type="ECO:0000256" key="1">
    <source>
        <dbReference type="SAM" id="SignalP"/>
    </source>
</evidence>
<accession>A0A939IJ55</accession>
<gene>
    <name evidence="2" type="ORF">JYP50_04910</name>
</gene>
<name>A0A939IJ55_9GAMM</name>
<reference evidence="2" key="1">
    <citation type="submission" date="2021-02" db="EMBL/GenBank/DDBJ databases">
        <title>PHA producing bacteria isolated from coastal sediment in Guangdong, Shenzhen.</title>
        <authorList>
            <person name="Zheng W."/>
            <person name="Yu S."/>
            <person name="Huang Y."/>
        </authorList>
    </citation>
    <scope>NUCLEOTIDE SEQUENCE</scope>
    <source>
        <strain evidence="2">TN14-10</strain>
    </source>
</reference>
<comment type="caution">
    <text evidence="2">The sequence shown here is derived from an EMBL/GenBank/DDBJ whole genome shotgun (WGS) entry which is preliminary data.</text>
</comment>
<evidence type="ECO:0008006" key="4">
    <source>
        <dbReference type="Google" id="ProtNLM"/>
    </source>
</evidence>
<feature type="signal peptide" evidence="1">
    <location>
        <begin position="1"/>
        <end position="20"/>
    </location>
</feature>
<feature type="chain" id="PRO_5037919758" description="DUF3718 domain-containing protein" evidence="1">
    <location>
        <begin position="21"/>
        <end position="110"/>
    </location>
</feature>
<dbReference type="Proteomes" id="UP000664303">
    <property type="component" value="Unassembled WGS sequence"/>
</dbReference>
<keyword evidence="3" id="KW-1185">Reference proteome</keyword>
<proteinExistence type="predicted"/>